<feature type="compositionally biased region" description="Basic and acidic residues" evidence="1">
    <location>
        <begin position="710"/>
        <end position="753"/>
    </location>
</feature>
<evidence type="ECO:0000313" key="2">
    <source>
        <dbReference type="EnsemblPlants" id="MELO3C019578.2.1"/>
    </source>
</evidence>
<dbReference type="AlphaFoldDB" id="A0A1S4E125"/>
<feature type="region of interest" description="Disordered" evidence="1">
    <location>
        <begin position="448"/>
        <end position="521"/>
    </location>
</feature>
<dbReference type="Gramene" id="MELO3C019578.2.1">
    <property type="protein sequence ID" value="MELO3C019578.2.1"/>
    <property type="gene ID" value="MELO3C019578.2"/>
</dbReference>
<accession>A0A1S4E125</accession>
<name>A0A1S4E125_CUCME</name>
<gene>
    <name evidence="2" type="primary">103496242</name>
</gene>
<sequence length="797" mass="89789">MLQWMGGSRRKVTTSRKSTQNRQKQYFEQRKRRQQLSSGSENWHDAADTGREQKEHRSLDIISLLNLSAIPQEDKAGIEANTSTVRSHFMKDPVPTLYNIETLEKPADFEQQIDETGAPFDYKEETLSPMNRNVSNDANSGNTTKNKVDSQSEQGKISVEQSLSIFDFLGDDGMAVKCEGSPLKEAHVAFSVDGLGRVGTETPACSPKHASRSFSYGFSSHLERVRPWNPSKNTKVLDDFELEGDIMMRCDDGSLNYSFDMMDTCDNPKKKTPTKIHFRSVEDCKRNEHSGRTIFDGTDGERDRYEGGFNFLNGNFLGEMECDLFEKTHFNEIGSVSSDFLNYEKYDISEKAFGSPYLPKKRVAGATRTMDKFNLFDPVESSSKHHTYGYDCDLMADVKRNPKATRISDLQDKTHQRDWFCSMADDVTDNFSLLSEESCSINAVRGEAFDSTPLNSNPKQSMGRAMDDDAGPGNSYSVNSFYSRDPHYKIKDEEPKKYVRKSNSSKSKPVHHTNSPFMEKPQPFKTWSFEKECNFSSPSQSPVADCPFRGSMPWNEYPCAESSLPESSFTNKHIETVHRPSSTLISKRPSFHPSNIATAVLERNPCSNSKFVPTYKSMTGTTSSHGEDQISPVLSAQGSVGTGEESESKDPSVGSEKVDFHEDKCNRARSKVCVEDTNEDWLDDSNLERRNCDSIGNETENESPEVENLEASHDSDHVKNGGKTDKFNPDDKVSVSYSKEEKEVEDVKVEERKTRSKSCGMDSSSQVMMLESYVLQLLFVQKVLLKQASSQDFIKKA</sequence>
<evidence type="ECO:0000256" key="1">
    <source>
        <dbReference type="SAM" id="MobiDB-lite"/>
    </source>
</evidence>
<dbReference type="PANTHER" id="PTHR37722">
    <property type="entry name" value="OS01G0167700 PROTEIN"/>
    <property type="match status" value="1"/>
</dbReference>
<feature type="compositionally biased region" description="Acidic residues" evidence="1">
    <location>
        <begin position="699"/>
        <end position="708"/>
    </location>
</feature>
<feature type="compositionally biased region" description="Basic and acidic residues" evidence="1">
    <location>
        <begin position="646"/>
        <end position="660"/>
    </location>
</feature>
<feature type="compositionally biased region" description="Polar residues" evidence="1">
    <location>
        <begin position="15"/>
        <end position="26"/>
    </location>
</feature>
<reference evidence="2" key="1">
    <citation type="submission" date="2023-03" db="UniProtKB">
        <authorList>
            <consortium name="EnsemblPlants"/>
        </authorList>
    </citation>
    <scope>IDENTIFICATION</scope>
</reference>
<feature type="region of interest" description="Disordered" evidence="1">
    <location>
        <begin position="1"/>
        <end position="55"/>
    </location>
</feature>
<organism evidence="2">
    <name type="scientific">Cucumis melo</name>
    <name type="common">Muskmelon</name>
    <dbReference type="NCBI Taxonomy" id="3656"/>
    <lineage>
        <taxon>Eukaryota</taxon>
        <taxon>Viridiplantae</taxon>
        <taxon>Streptophyta</taxon>
        <taxon>Embryophyta</taxon>
        <taxon>Tracheophyta</taxon>
        <taxon>Spermatophyta</taxon>
        <taxon>Magnoliopsida</taxon>
        <taxon>eudicotyledons</taxon>
        <taxon>Gunneridae</taxon>
        <taxon>Pentapetalae</taxon>
        <taxon>rosids</taxon>
        <taxon>fabids</taxon>
        <taxon>Cucurbitales</taxon>
        <taxon>Cucurbitaceae</taxon>
        <taxon>Benincaseae</taxon>
        <taxon>Cucumis</taxon>
    </lineage>
</organism>
<proteinExistence type="predicted"/>
<feature type="region of interest" description="Disordered" evidence="1">
    <location>
        <begin position="636"/>
        <end position="660"/>
    </location>
</feature>
<feature type="region of interest" description="Disordered" evidence="1">
    <location>
        <begin position="130"/>
        <end position="156"/>
    </location>
</feature>
<dbReference type="PANTHER" id="PTHR37722:SF2">
    <property type="entry name" value="OS01G0167700 PROTEIN"/>
    <property type="match status" value="1"/>
</dbReference>
<dbReference type="EnsemblPlants" id="MELO3C019578.2.1">
    <property type="protein sequence ID" value="MELO3C019578.2.1"/>
    <property type="gene ID" value="MELO3C019578.2"/>
</dbReference>
<protein>
    <submittedName>
        <fullName evidence="2">Uncharacterized protein</fullName>
    </submittedName>
</protein>
<feature type="compositionally biased region" description="Basic and acidic residues" evidence="1">
    <location>
        <begin position="42"/>
        <end position="55"/>
    </location>
</feature>
<feature type="compositionally biased region" description="Polar residues" evidence="1">
    <location>
        <begin position="501"/>
        <end position="516"/>
    </location>
</feature>
<feature type="region of interest" description="Disordered" evidence="1">
    <location>
        <begin position="688"/>
        <end position="762"/>
    </location>
</feature>
<feature type="compositionally biased region" description="Basic and acidic residues" evidence="1">
    <location>
        <begin position="484"/>
        <end position="497"/>
    </location>
</feature>